<proteinExistence type="predicted"/>
<sequence length="77" mass="8668">MATLRRISYCTRSTYTVGGRWNWVSSLELSGLESDILAGGQHGPTVEKGSNKAKRESNLDRRLDDWNTVGWLMRPQG</sequence>
<evidence type="ECO:0000256" key="1">
    <source>
        <dbReference type="SAM" id="MobiDB-lite"/>
    </source>
</evidence>
<gene>
    <name evidence="2" type="ORF">AVEN_110805_1</name>
</gene>
<keyword evidence="3" id="KW-1185">Reference proteome</keyword>
<reference evidence="2 3" key="1">
    <citation type="journal article" date="2019" name="Sci. Rep.">
        <title>Orb-weaving spider Araneus ventricosus genome elucidates the spidroin gene catalogue.</title>
        <authorList>
            <person name="Kono N."/>
            <person name="Nakamura H."/>
            <person name="Ohtoshi R."/>
            <person name="Moran D.A.P."/>
            <person name="Shinohara A."/>
            <person name="Yoshida Y."/>
            <person name="Fujiwara M."/>
            <person name="Mori M."/>
            <person name="Tomita M."/>
            <person name="Arakawa K."/>
        </authorList>
    </citation>
    <scope>NUCLEOTIDE SEQUENCE [LARGE SCALE GENOMIC DNA]</scope>
</reference>
<evidence type="ECO:0000313" key="2">
    <source>
        <dbReference type="EMBL" id="GBM51351.1"/>
    </source>
</evidence>
<comment type="caution">
    <text evidence="2">The sequence shown here is derived from an EMBL/GenBank/DDBJ whole genome shotgun (WGS) entry which is preliminary data.</text>
</comment>
<dbReference type="AlphaFoldDB" id="A0A4Y2GDA0"/>
<protein>
    <submittedName>
        <fullName evidence="2">Uncharacterized protein</fullName>
    </submittedName>
</protein>
<evidence type="ECO:0000313" key="3">
    <source>
        <dbReference type="Proteomes" id="UP000499080"/>
    </source>
</evidence>
<name>A0A4Y2GDA0_ARAVE</name>
<feature type="compositionally biased region" description="Basic and acidic residues" evidence="1">
    <location>
        <begin position="49"/>
        <end position="59"/>
    </location>
</feature>
<accession>A0A4Y2GDA0</accession>
<feature type="region of interest" description="Disordered" evidence="1">
    <location>
        <begin position="40"/>
        <end position="59"/>
    </location>
</feature>
<organism evidence="2 3">
    <name type="scientific">Araneus ventricosus</name>
    <name type="common">Orbweaver spider</name>
    <name type="synonym">Epeira ventricosa</name>
    <dbReference type="NCBI Taxonomy" id="182803"/>
    <lineage>
        <taxon>Eukaryota</taxon>
        <taxon>Metazoa</taxon>
        <taxon>Ecdysozoa</taxon>
        <taxon>Arthropoda</taxon>
        <taxon>Chelicerata</taxon>
        <taxon>Arachnida</taxon>
        <taxon>Araneae</taxon>
        <taxon>Araneomorphae</taxon>
        <taxon>Entelegynae</taxon>
        <taxon>Araneoidea</taxon>
        <taxon>Araneidae</taxon>
        <taxon>Araneus</taxon>
    </lineage>
</organism>
<dbReference type="Proteomes" id="UP000499080">
    <property type="component" value="Unassembled WGS sequence"/>
</dbReference>
<dbReference type="EMBL" id="BGPR01001333">
    <property type="protein sequence ID" value="GBM51351.1"/>
    <property type="molecule type" value="Genomic_DNA"/>
</dbReference>